<evidence type="ECO:0000256" key="6">
    <source>
        <dbReference type="SAM" id="MobiDB-lite"/>
    </source>
</evidence>
<dbReference type="EMBL" id="VFPH01000003">
    <property type="protein sequence ID" value="TQM35656.1"/>
    <property type="molecule type" value="Genomic_DNA"/>
</dbReference>
<proteinExistence type="predicted"/>
<keyword evidence="1" id="KW-0597">Phosphoprotein</keyword>
<dbReference type="InterPro" id="IPR008984">
    <property type="entry name" value="SMAD_FHA_dom_sf"/>
</dbReference>
<name>A0A543FPG1_9PSEU</name>
<dbReference type="SUPFAM" id="SSF49879">
    <property type="entry name" value="SMAD/FHA domain"/>
    <property type="match status" value="1"/>
</dbReference>
<keyword evidence="7" id="KW-0472">Membrane</keyword>
<feature type="binding site" evidence="4">
    <location>
        <begin position="950"/>
        <end position="957"/>
    </location>
    <ligand>
        <name>ATP</name>
        <dbReference type="ChEBI" id="CHEBI:30616"/>
    </ligand>
</feature>
<evidence type="ECO:0000256" key="7">
    <source>
        <dbReference type="SAM" id="Phobius"/>
    </source>
</evidence>
<comment type="caution">
    <text evidence="10">The sequence shown here is derived from an EMBL/GenBank/DDBJ whole genome shotgun (WGS) entry which is preliminary data.</text>
</comment>
<feature type="region of interest" description="Disordered" evidence="6">
    <location>
        <begin position="1170"/>
        <end position="1191"/>
    </location>
</feature>
<dbReference type="Pfam" id="PF16697">
    <property type="entry name" value="Yop-YscD_cpl"/>
    <property type="match status" value="1"/>
</dbReference>
<keyword evidence="3 4" id="KW-0067">ATP-binding</keyword>
<keyword evidence="7" id="KW-1133">Transmembrane helix</keyword>
<dbReference type="PROSITE" id="PS50006">
    <property type="entry name" value="FHA_DOMAIN"/>
    <property type="match status" value="1"/>
</dbReference>
<sequence>MRLTVEDDATGVRSDVHVDCEPSDQVGDVLAMIGAVLPVHGPPAVDGGPLRLDQPVAASPLRHGSVLHYGRRPQLAPARSAQLVLRVLSGPAAGTELPLVPGRTVVVGRAASCELVLDDPDVSRRHAQFVVGPSRVALADLGSRNGVHLGGETVAGAADVNGKVVQIGGSRLVVEALRDRAAVVRRGEGGEVLLNRTPRSRPERFEPPTVAMPAQPTDDDDRGFPVLPALLPLVAAVVMALVLRNAIFLLFGLLSPLMLVGTWWTERRRRQRRGQRNEEAYRSKLTAARVRIEAAADDEDADLRSGWPDPATTVRTAITPRTQLWERQPADDDWLAVRLGRADRPAAVKITGEPPDGWSPPTLRLAPLGVSLVDQPVLGLAGPPGWIDAQLAWVITQLAVHHGPEELRLVVIAPDAGEEQLGWLRWLPHLRAEDGSVRAAWDAAGAELMIEFLGDELQRRSAARSREPSSNRQARPDLVVVLAGTADLHRRPQLTNLLNRGPTAGLRFVCAETDERQLPDGARARLVAKGTDVVLRVDRGEPRTVVPDEIAPGTAELVARSLAPIRRVGDEPGQDVPPSIRLTELDIDEIRRAWGLLQDQTEIVIGADADGPVLVDIARDGPHTLVAGISGSGKSDFLRTLIAGLARANPPTGLNFLFLDHKDGATFKDLDALPHVVGSVTNLDARLAARALSSLRAELNRRQAQLAAAGAEDLADYRRRAVADPALPPFPRLVVVADELAELEEQLQSLVDGLVDVARVGRSLGVHLVLATQKAAGAVDGQLRADTDLRVCLQVEEIGDSQDVIDTPDAAHLPNAYPGRALLVRGSGPPQLLQTARVTAPRRAASGTVRRAVALRWTDVAPPPPPADTRADELTTDLNVLADAVRAAADAEGLAPPYRPWLPPLPAALALDTLPVTKFAIPLGLRDRPQDQRQDVLEVPLGSGHVAIVGSGRSGRTTALRAAAVGLARAADAAELHLHVIDGSGGLAGLDALPHTGVVVGPDDPERRERLLSRLTATMRDRRREVSRLGATSVAELWSRGAADAPPHVVLLVDGWDGLVESPDGTARTTMLELLSGGPAAGITVCLAGDERILESRLLARLTHRLCLRLDNPTDATLLGLQVRNLPEDLPPGRGLWAGDGNQVQVPLLAADPSGPAQAAALADVAARLAEAEEPDPARAPMRTARLSRSE</sequence>
<feature type="transmembrane region" description="Helical" evidence="7">
    <location>
        <begin position="223"/>
        <end position="242"/>
    </location>
</feature>
<evidence type="ECO:0000256" key="2">
    <source>
        <dbReference type="ARBA" id="ARBA00022741"/>
    </source>
</evidence>
<feature type="region of interest" description="Disordered" evidence="6">
    <location>
        <begin position="198"/>
        <end position="219"/>
    </location>
</feature>
<dbReference type="InterPro" id="IPR050206">
    <property type="entry name" value="FtsK/SpoIIIE/SftA"/>
</dbReference>
<dbReference type="PANTHER" id="PTHR22683">
    <property type="entry name" value="SPORULATION PROTEIN RELATED"/>
    <property type="match status" value="1"/>
</dbReference>
<dbReference type="InterPro" id="IPR032030">
    <property type="entry name" value="YscD_cytoplasmic_dom"/>
</dbReference>
<feature type="domain" description="FtsK" evidence="9">
    <location>
        <begin position="610"/>
        <end position="802"/>
    </location>
</feature>
<dbReference type="Proteomes" id="UP000319818">
    <property type="component" value="Unassembled WGS sequence"/>
</dbReference>
<evidence type="ECO:0000259" key="8">
    <source>
        <dbReference type="PROSITE" id="PS50006"/>
    </source>
</evidence>
<dbReference type="GO" id="GO:0003677">
    <property type="term" value="F:DNA binding"/>
    <property type="evidence" value="ECO:0007669"/>
    <property type="project" value="InterPro"/>
</dbReference>
<feature type="domain" description="FHA" evidence="8">
    <location>
        <begin position="105"/>
        <end position="154"/>
    </location>
</feature>
<dbReference type="PROSITE" id="PS50901">
    <property type="entry name" value="FTSK"/>
    <property type="match status" value="2"/>
</dbReference>
<dbReference type="PANTHER" id="PTHR22683:SF1">
    <property type="entry name" value="TYPE VII SECRETION SYSTEM PROTEIN ESSC"/>
    <property type="match status" value="1"/>
</dbReference>
<dbReference type="InterPro" id="IPR002543">
    <property type="entry name" value="FtsK_dom"/>
</dbReference>
<evidence type="ECO:0000256" key="4">
    <source>
        <dbReference type="PROSITE-ProRule" id="PRU00289"/>
    </source>
</evidence>
<evidence type="ECO:0000256" key="5">
    <source>
        <dbReference type="SAM" id="Coils"/>
    </source>
</evidence>
<dbReference type="SMART" id="SM00382">
    <property type="entry name" value="AAA"/>
    <property type="match status" value="2"/>
</dbReference>
<dbReference type="AlphaFoldDB" id="A0A543FPG1"/>
<organism evidence="10 11">
    <name type="scientific">Pseudonocardia cypriaca</name>
    <dbReference type="NCBI Taxonomy" id="882449"/>
    <lineage>
        <taxon>Bacteria</taxon>
        <taxon>Bacillati</taxon>
        <taxon>Actinomycetota</taxon>
        <taxon>Actinomycetes</taxon>
        <taxon>Pseudonocardiales</taxon>
        <taxon>Pseudonocardiaceae</taxon>
        <taxon>Pseudonocardia</taxon>
    </lineage>
</organism>
<dbReference type="Gene3D" id="2.60.200.20">
    <property type="match status" value="1"/>
</dbReference>
<feature type="binding site" evidence="4">
    <location>
        <begin position="628"/>
        <end position="635"/>
    </location>
    <ligand>
        <name>ATP</name>
        <dbReference type="ChEBI" id="CHEBI:30616"/>
    </ligand>
</feature>
<keyword evidence="5" id="KW-0175">Coiled coil</keyword>
<evidence type="ECO:0000256" key="3">
    <source>
        <dbReference type="ARBA" id="ARBA00022840"/>
    </source>
</evidence>
<gene>
    <name evidence="10" type="ORF">FB388_7095</name>
</gene>
<evidence type="ECO:0000313" key="10">
    <source>
        <dbReference type="EMBL" id="TQM35656.1"/>
    </source>
</evidence>
<protein>
    <submittedName>
        <fullName evidence="10">S-DNA-T family DNA segregation ATPase FtsK/SpoIIIE</fullName>
    </submittedName>
</protein>
<dbReference type="CDD" id="cd01127">
    <property type="entry name" value="TrwB_TraG_TraD_VirD4"/>
    <property type="match status" value="1"/>
</dbReference>
<feature type="domain" description="FtsK" evidence="9">
    <location>
        <begin position="934"/>
        <end position="1117"/>
    </location>
</feature>
<dbReference type="GO" id="GO:0005524">
    <property type="term" value="F:ATP binding"/>
    <property type="evidence" value="ECO:0007669"/>
    <property type="project" value="UniProtKB-UniRule"/>
</dbReference>
<accession>A0A543FPG1</accession>
<reference evidence="10 11" key="1">
    <citation type="submission" date="2019-06" db="EMBL/GenBank/DDBJ databases">
        <title>Sequencing the genomes of 1000 actinobacteria strains.</title>
        <authorList>
            <person name="Klenk H.-P."/>
        </authorList>
    </citation>
    <scope>NUCLEOTIDE SEQUENCE [LARGE SCALE GENOMIC DNA]</scope>
    <source>
        <strain evidence="10 11">DSM 45511</strain>
    </source>
</reference>
<dbReference type="CDD" id="cd00060">
    <property type="entry name" value="FHA"/>
    <property type="match status" value="1"/>
</dbReference>
<feature type="coiled-coil region" evidence="5">
    <location>
        <begin position="692"/>
        <end position="753"/>
    </location>
</feature>
<dbReference type="SMART" id="SM00240">
    <property type="entry name" value="FHA"/>
    <property type="match status" value="1"/>
</dbReference>
<evidence type="ECO:0000256" key="1">
    <source>
        <dbReference type="ARBA" id="ARBA00022553"/>
    </source>
</evidence>
<dbReference type="Pfam" id="PF01580">
    <property type="entry name" value="FtsK_SpoIIIE"/>
    <property type="match status" value="2"/>
</dbReference>
<dbReference type="RefSeq" id="WP_142106970.1">
    <property type="nucleotide sequence ID" value="NZ_VFPH01000003.1"/>
</dbReference>
<evidence type="ECO:0000259" key="9">
    <source>
        <dbReference type="PROSITE" id="PS50901"/>
    </source>
</evidence>
<evidence type="ECO:0000313" key="11">
    <source>
        <dbReference type="Proteomes" id="UP000319818"/>
    </source>
</evidence>
<keyword evidence="11" id="KW-1185">Reference proteome</keyword>
<dbReference type="InterPro" id="IPR003593">
    <property type="entry name" value="AAA+_ATPase"/>
</dbReference>
<dbReference type="InterPro" id="IPR027417">
    <property type="entry name" value="P-loop_NTPase"/>
</dbReference>
<dbReference type="SUPFAM" id="SSF52540">
    <property type="entry name" value="P-loop containing nucleoside triphosphate hydrolases"/>
    <property type="match status" value="2"/>
</dbReference>
<keyword evidence="2 4" id="KW-0547">Nucleotide-binding</keyword>
<keyword evidence="7" id="KW-0812">Transmembrane</keyword>
<dbReference type="OrthoDB" id="9807790at2"/>
<feature type="transmembrane region" description="Helical" evidence="7">
    <location>
        <begin position="247"/>
        <end position="265"/>
    </location>
</feature>
<dbReference type="InterPro" id="IPR000253">
    <property type="entry name" value="FHA_dom"/>
</dbReference>
<dbReference type="Gene3D" id="3.40.50.300">
    <property type="entry name" value="P-loop containing nucleotide triphosphate hydrolases"/>
    <property type="match status" value="3"/>
</dbReference>